<proteinExistence type="predicted"/>
<dbReference type="Gene3D" id="1.25.40.10">
    <property type="entry name" value="Tetratricopeptide repeat domain"/>
    <property type="match status" value="1"/>
</dbReference>
<dbReference type="InterPro" id="IPR006597">
    <property type="entry name" value="Sel1-like"/>
</dbReference>
<dbReference type="SUPFAM" id="SSF81901">
    <property type="entry name" value="HCP-like"/>
    <property type="match status" value="1"/>
</dbReference>
<organism evidence="1">
    <name type="scientific">Pithovirus LCPAC201</name>
    <dbReference type="NCBI Taxonomy" id="2506591"/>
    <lineage>
        <taxon>Viruses</taxon>
        <taxon>Pithoviruses</taxon>
    </lineage>
</organism>
<sequence>MNNLDHPGNFWAPIHPNNPGERETCHQIQKMAAKNCLGRIEKARKLIQEDELTLNAKFEMAERYRWGLGVPVNPKKSFELYIAASEAGHAKAAYEIATSYADKKTKRLDIYRNIPMARKIVEDALHAAENLNFKQSDRDIEDLKALGKVIDLYIKEPKFADMQ</sequence>
<dbReference type="EMBL" id="MK500498">
    <property type="protein sequence ID" value="QBK90788.1"/>
    <property type="molecule type" value="Genomic_DNA"/>
</dbReference>
<dbReference type="SMART" id="SM00671">
    <property type="entry name" value="SEL1"/>
    <property type="match status" value="1"/>
</dbReference>
<gene>
    <name evidence="1" type="ORF">LCPAC201_00890</name>
</gene>
<accession>A0A481Z4H1</accession>
<reference evidence="1" key="1">
    <citation type="journal article" date="2019" name="MBio">
        <title>Virus Genomes from Deep Sea Sediments Expand the Ocean Megavirome and Support Independent Origins of Viral Gigantism.</title>
        <authorList>
            <person name="Backstrom D."/>
            <person name="Yutin N."/>
            <person name="Jorgensen S.L."/>
            <person name="Dharamshi J."/>
            <person name="Homa F."/>
            <person name="Zaremba-Niedwiedzka K."/>
            <person name="Spang A."/>
            <person name="Wolf Y.I."/>
            <person name="Koonin E.V."/>
            <person name="Ettema T.J."/>
        </authorList>
    </citation>
    <scope>NUCLEOTIDE SEQUENCE</scope>
</reference>
<protein>
    <submittedName>
        <fullName evidence="1">Sel1 repeat protein</fullName>
    </submittedName>
</protein>
<name>A0A481Z4H1_9VIRU</name>
<dbReference type="InterPro" id="IPR011990">
    <property type="entry name" value="TPR-like_helical_dom_sf"/>
</dbReference>
<evidence type="ECO:0000313" key="1">
    <source>
        <dbReference type="EMBL" id="QBK90788.1"/>
    </source>
</evidence>